<feature type="domain" description="AMP-dependent synthetase/ligase" evidence="1">
    <location>
        <begin position="11"/>
        <end position="276"/>
    </location>
</feature>
<dbReference type="RefSeq" id="WP_165768933.1">
    <property type="nucleotide sequence ID" value="NZ_MUHG01000043.1"/>
</dbReference>
<dbReference type="InterPro" id="IPR020459">
    <property type="entry name" value="AMP-binding"/>
</dbReference>
<proteinExistence type="predicted"/>
<evidence type="ECO:0000313" key="2">
    <source>
        <dbReference type="EMBL" id="OXB13543.1"/>
    </source>
</evidence>
<dbReference type="EMBL" id="MUHG01000043">
    <property type="protein sequence ID" value="OXB13543.1"/>
    <property type="molecule type" value="Genomic_DNA"/>
</dbReference>
<dbReference type="Pfam" id="PF00501">
    <property type="entry name" value="AMP-binding"/>
    <property type="match status" value="1"/>
</dbReference>
<name>A0ABX4D0C8_9FLAO</name>
<feature type="non-terminal residue" evidence="2">
    <location>
        <position position="1"/>
    </location>
</feature>
<dbReference type="PANTHER" id="PTHR45527">
    <property type="entry name" value="NONRIBOSOMAL PEPTIDE SYNTHETASE"/>
    <property type="match status" value="1"/>
</dbReference>
<keyword evidence="3" id="KW-1185">Reference proteome</keyword>
<dbReference type="InterPro" id="IPR020845">
    <property type="entry name" value="AMP-binding_CS"/>
</dbReference>
<evidence type="ECO:0000313" key="3">
    <source>
        <dbReference type="Proteomes" id="UP000198319"/>
    </source>
</evidence>
<dbReference type="Proteomes" id="UP000198319">
    <property type="component" value="Unassembled WGS sequence"/>
</dbReference>
<dbReference type="PANTHER" id="PTHR45527:SF14">
    <property type="entry name" value="PLIPASTATIN SYNTHASE SUBUNIT B"/>
    <property type="match status" value="1"/>
</dbReference>
<dbReference type="PRINTS" id="PR00154">
    <property type="entry name" value="AMPBINDING"/>
</dbReference>
<protein>
    <submittedName>
        <fullName evidence="2">Non-ribosomal peptide synthetase</fullName>
    </submittedName>
</protein>
<reference evidence="2 3" key="1">
    <citation type="submission" date="2016-11" db="EMBL/GenBank/DDBJ databases">
        <title>Whole genomes of Flavobacteriaceae.</title>
        <authorList>
            <person name="Stine C."/>
            <person name="Li C."/>
            <person name="Tadesse D."/>
        </authorList>
    </citation>
    <scope>NUCLEOTIDE SEQUENCE [LARGE SCALE GENOMIC DNA]</scope>
    <source>
        <strain evidence="2 3">ATCC BAA-2541</strain>
    </source>
</reference>
<accession>A0ABX4D0C8</accession>
<dbReference type="PROSITE" id="PS00455">
    <property type="entry name" value="AMP_BINDING"/>
    <property type="match status" value="1"/>
</dbReference>
<organism evidence="2 3">
    <name type="scientific">Flavobacterium tructae</name>
    <dbReference type="NCBI Taxonomy" id="1114873"/>
    <lineage>
        <taxon>Bacteria</taxon>
        <taxon>Pseudomonadati</taxon>
        <taxon>Bacteroidota</taxon>
        <taxon>Flavobacteriia</taxon>
        <taxon>Flavobacteriales</taxon>
        <taxon>Flavobacteriaceae</taxon>
        <taxon>Flavobacterium</taxon>
    </lineage>
</organism>
<dbReference type="Gene3D" id="3.40.50.980">
    <property type="match status" value="2"/>
</dbReference>
<comment type="caution">
    <text evidence="2">The sequence shown here is derived from an EMBL/GenBank/DDBJ whole genome shotgun (WGS) entry which is preliminary data.</text>
</comment>
<dbReference type="InterPro" id="IPR000873">
    <property type="entry name" value="AMP-dep_synth/lig_dom"/>
</dbReference>
<sequence length="276" mass="30642">YPSDKTIVDLFEEQVKQTPTAIAVVYGDEKLTYKELDQRSNQLGHYLREQGVKPDALVGICLERSLEMLIGILGILKSGGAYVPIDPEYPADRIAYMLKDAGIDLVVSSQTSCNVINRDEELSVLCLDKDWDLISGYPTAELSTVLTASNLAYVIYTSGSTGTPKGVLITHKNVVRLFKNESPLYDFGSGDVWTLFHSFCFDFSVWEMYGALLHGGRLVVVPKFLTKDAVSFKELLIKEGVTVLNQTPGSFYVLQEEFLSKKSSHSLRYVIFGGEA</sequence>
<evidence type="ECO:0000259" key="1">
    <source>
        <dbReference type="Pfam" id="PF00501"/>
    </source>
</evidence>
<gene>
    <name evidence="2" type="ORF">B0A71_22165</name>
</gene>
<dbReference type="SUPFAM" id="SSF56801">
    <property type="entry name" value="Acetyl-CoA synthetase-like"/>
    <property type="match status" value="1"/>
</dbReference>
<feature type="non-terminal residue" evidence="2">
    <location>
        <position position="276"/>
    </location>
</feature>